<comment type="caution">
    <text evidence="2">The sequence shown here is derived from an EMBL/GenBank/DDBJ whole genome shotgun (WGS) entry which is preliminary data.</text>
</comment>
<dbReference type="InterPro" id="IPR011037">
    <property type="entry name" value="Pyrv_Knase-like_insert_dom_sf"/>
</dbReference>
<gene>
    <name evidence="2" type="ORF">A2Z86_11485</name>
</gene>
<dbReference type="SUPFAM" id="SSF50800">
    <property type="entry name" value="PK beta-barrel domain-like"/>
    <property type="match status" value="1"/>
</dbReference>
<dbReference type="GO" id="GO:0030170">
    <property type="term" value="F:pyridoxal phosphate binding"/>
    <property type="evidence" value="ECO:0007669"/>
    <property type="project" value="InterPro"/>
</dbReference>
<dbReference type="PANTHER" id="PTHR36930">
    <property type="entry name" value="METAL-SULFUR CLUSTER BIOSYNTHESIS PROTEINS YUAD-RELATED"/>
    <property type="match status" value="1"/>
</dbReference>
<proteinExistence type="predicted"/>
<dbReference type="GO" id="GO:0003824">
    <property type="term" value="F:catalytic activity"/>
    <property type="evidence" value="ECO:0007669"/>
    <property type="project" value="InterPro"/>
</dbReference>
<organism evidence="2 3">
    <name type="scientific">Candidatus Glassbacteria bacterium GWA2_58_10</name>
    <dbReference type="NCBI Taxonomy" id="1817865"/>
    <lineage>
        <taxon>Bacteria</taxon>
        <taxon>Candidatus Glassiibacteriota</taxon>
    </lineage>
</organism>
<dbReference type="PANTHER" id="PTHR36930:SF1">
    <property type="entry name" value="MOSC DOMAIN-CONTAINING PROTEIN"/>
    <property type="match status" value="1"/>
</dbReference>
<dbReference type="AlphaFoldDB" id="A0A1F5YEG9"/>
<sequence length="155" mass="16977">MEQGAGIVRAICISRKRGVQKAAVPEARLIEEWGIEGDAHAGQWHRQVSLLAVESIQKIRDRGVDVGPGDFAENIATEGVDLLSVKIGDRIELGPARLEVTQIGKECHNRCAIYEQAGDCVMPREGIFARVLKGGQIKIGESIRIVKVKLEIDKQ</sequence>
<accession>A0A1F5YEG9</accession>
<evidence type="ECO:0000313" key="3">
    <source>
        <dbReference type="Proteomes" id="UP000176992"/>
    </source>
</evidence>
<dbReference type="Proteomes" id="UP000176992">
    <property type="component" value="Unassembled WGS sequence"/>
</dbReference>
<dbReference type="InterPro" id="IPR052716">
    <property type="entry name" value="MOSC_domain"/>
</dbReference>
<name>A0A1F5YEG9_9BACT</name>
<dbReference type="EMBL" id="MFIV01000091">
    <property type="protein sequence ID" value="OGF98539.1"/>
    <property type="molecule type" value="Genomic_DNA"/>
</dbReference>
<feature type="domain" description="MOSC" evidence="1">
    <location>
        <begin position="22"/>
        <end position="146"/>
    </location>
</feature>
<reference evidence="2 3" key="1">
    <citation type="journal article" date="2016" name="Nat. Commun.">
        <title>Thousands of microbial genomes shed light on interconnected biogeochemical processes in an aquifer system.</title>
        <authorList>
            <person name="Anantharaman K."/>
            <person name="Brown C.T."/>
            <person name="Hug L.A."/>
            <person name="Sharon I."/>
            <person name="Castelle C.J."/>
            <person name="Probst A.J."/>
            <person name="Thomas B.C."/>
            <person name="Singh A."/>
            <person name="Wilkins M.J."/>
            <person name="Karaoz U."/>
            <person name="Brodie E.L."/>
            <person name="Williams K.H."/>
            <person name="Hubbard S.S."/>
            <person name="Banfield J.F."/>
        </authorList>
    </citation>
    <scope>NUCLEOTIDE SEQUENCE [LARGE SCALE GENOMIC DNA]</scope>
</reference>
<dbReference type="InterPro" id="IPR005302">
    <property type="entry name" value="MoCF_Sase_C"/>
</dbReference>
<dbReference type="Pfam" id="PF03473">
    <property type="entry name" value="MOSC"/>
    <property type="match status" value="1"/>
</dbReference>
<evidence type="ECO:0000259" key="1">
    <source>
        <dbReference type="PROSITE" id="PS51340"/>
    </source>
</evidence>
<dbReference type="PROSITE" id="PS51340">
    <property type="entry name" value="MOSC"/>
    <property type="match status" value="1"/>
</dbReference>
<protein>
    <submittedName>
        <fullName evidence="2">Molybdenum cofactor sulfurase</fullName>
    </submittedName>
</protein>
<dbReference type="GO" id="GO:0030151">
    <property type="term" value="F:molybdenum ion binding"/>
    <property type="evidence" value="ECO:0007669"/>
    <property type="project" value="InterPro"/>
</dbReference>
<dbReference type="Gene3D" id="2.40.33.20">
    <property type="entry name" value="PK beta-barrel domain-like"/>
    <property type="match status" value="1"/>
</dbReference>
<evidence type="ECO:0000313" key="2">
    <source>
        <dbReference type="EMBL" id="OGF98539.1"/>
    </source>
</evidence>